<feature type="region of interest" description="Disordered" evidence="9">
    <location>
        <begin position="122"/>
        <end position="244"/>
    </location>
</feature>
<dbReference type="AlphaFoldDB" id="A0AAV2TAQ3"/>
<proteinExistence type="inferred from homology"/>
<evidence type="ECO:0000256" key="7">
    <source>
        <dbReference type="ARBA" id="ARBA00038293"/>
    </source>
</evidence>
<keyword evidence="5 8" id="KW-0539">Nucleus</keyword>
<keyword evidence="4 8" id="KW-0694">RNA-binding</keyword>
<dbReference type="GO" id="GO:0000454">
    <property type="term" value="P:snoRNA guided rRNA pseudouridine synthesis"/>
    <property type="evidence" value="ECO:0007669"/>
    <property type="project" value="TreeGrafter"/>
</dbReference>
<dbReference type="InterPro" id="IPR009000">
    <property type="entry name" value="Transl_B-barrel_sf"/>
</dbReference>
<dbReference type="PANTHER" id="PTHR23237:SF6">
    <property type="entry name" value="H_ACA RIBONUCLEOPROTEIN COMPLEX SUBUNIT 1"/>
    <property type="match status" value="1"/>
</dbReference>
<dbReference type="EMBL" id="CAXLJL010000123">
    <property type="protein sequence ID" value="CAL5132418.1"/>
    <property type="molecule type" value="Genomic_DNA"/>
</dbReference>
<dbReference type="Proteomes" id="UP001497525">
    <property type="component" value="Unassembled WGS sequence"/>
</dbReference>
<protein>
    <recommendedName>
        <fullName evidence="8">H/ACA ribonucleoprotein complex subunit</fullName>
    </recommendedName>
</protein>
<evidence type="ECO:0000313" key="11">
    <source>
        <dbReference type="Proteomes" id="UP001497525"/>
    </source>
</evidence>
<keyword evidence="3 8" id="KW-0698">rRNA processing</keyword>
<feature type="compositionally biased region" description="Gly residues" evidence="9">
    <location>
        <begin position="142"/>
        <end position="153"/>
    </location>
</feature>
<name>A0AAV2TAQ3_CALDB</name>
<evidence type="ECO:0000313" key="10">
    <source>
        <dbReference type="EMBL" id="CAL5132418.1"/>
    </source>
</evidence>
<evidence type="ECO:0000256" key="5">
    <source>
        <dbReference type="ARBA" id="ARBA00023242"/>
    </source>
</evidence>
<sequence>MGFTPRGRGGFRGGRGRGGGGRFSEASQGPPDEVVEVGSVLHPCQEDIVCKLTNEKVPYFNAPVYLQNKEEVGKIDEIFGPIKEAYFSVKLTDTLKSKSFKEGVKFYMDPFKFLTLDRVLNANSSRGRGGGRGGRGGDSRGGRGGGPRGGRGGGRGDFHSDRGGRGGFRGSRGGGRGDFHRGRGDSHGDRGGFRGGRGDFRGGRGSFRGGRGGEAGNNSFHGKRESSNFSPAAGGQNKKMRFDE</sequence>
<gene>
    <name evidence="10" type="ORF">CDAUBV1_LOCUS5248</name>
</gene>
<evidence type="ECO:0000256" key="3">
    <source>
        <dbReference type="ARBA" id="ARBA00022552"/>
    </source>
</evidence>
<dbReference type="Pfam" id="PF04410">
    <property type="entry name" value="Gar1"/>
    <property type="match status" value="1"/>
</dbReference>
<comment type="caution">
    <text evidence="10">The sequence shown here is derived from an EMBL/GenBank/DDBJ whole genome shotgun (WGS) entry which is preliminary data.</text>
</comment>
<comment type="function">
    <text evidence="8">Required for ribosome biogenesis. Part of a complex which catalyzes pseudouridylation of rRNA. This involves the isomerization of uridine such that the ribose is subsequently attached to C5, instead of the normal N1. Pseudouridine ("psi") residues may serve to stabilize the conformation of rRNAs.</text>
</comment>
<dbReference type="GO" id="GO:0031429">
    <property type="term" value="C:box H/ACA snoRNP complex"/>
    <property type="evidence" value="ECO:0007669"/>
    <property type="project" value="TreeGrafter"/>
</dbReference>
<feature type="region of interest" description="Disordered" evidence="9">
    <location>
        <begin position="1"/>
        <end position="32"/>
    </location>
</feature>
<evidence type="ECO:0000256" key="2">
    <source>
        <dbReference type="ARBA" id="ARBA00022517"/>
    </source>
</evidence>
<reference evidence="10" key="1">
    <citation type="submission" date="2024-06" db="EMBL/GenBank/DDBJ databases">
        <authorList>
            <person name="Liu X."/>
            <person name="Lenzi L."/>
            <person name="Haldenby T S."/>
            <person name="Uol C."/>
        </authorList>
    </citation>
    <scope>NUCLEOTIDE SEQUENCE</scope>
</reference>
<feature type="compositionally biased region" description="Gly residues" evidence="9">
    <location>
        <begin position="165"/>
        <end position="174"/>
    </location>
</feature>
<feature type="compositionally biased region" description="Gly residues" evidence="9">
    <location>
        <begin position="7"/>
        <end position="22"/>
    </location>
</feature>
<evidence type="ECO:0000256" key="9">
    <source>
        <dbReference type="SAM" id="MobiDB-lite"/>
    </source>
</evidence>
<feature type="compositionally biased region" description="Gly residues" evidence="9">
    <location>
        <begin position="203"/>
        <end position="215"/>
    </location>
</feature>
<evidence type="ECO:0000256" key="8">
    <source>
        <dbReference type="RuleBase" id="RU364004"/>
    </source>
</evidence>
<evidence type="ECO:0000256" key="6">
    <source>
        <dbReference type="ARBA" id="ARBA00023274"/>
    </source>
</evidence>
<dbReference type="SUPFAM" id="SSF50447">
    <property type="entry name" value="Translation proteins"/>
    <property type="match status" value="1"/>
</dbReference>
<keyword evidence="2 8" id="KW-0690">Ribosome biogenesis</keyword>
<evidence type="ECO:0000256" key="1">
    <source>
        <dbReference type="ARBA" id="ARBA00004604"/>
    </source>
</evidence>
<dbReference type="PANTHER" id="PTHR23237">
    <property type="entry name" value="NUCLEOLAR PROTEIN FAMILY A MEMBER 1 SNORNP PROTEIN GAR1"/>
    <property type="match status" value="1"/>
</dbReference>
<feature type="compositionally biased region" description="Basic and acidic residues" evidence="9">
    <location>
        <begin position="154"/>
        <end position="164"/>
    </location>
</feature>
<comment type="subcellular location">
    <subcellularLocation>
        <location evidence="1 8">Nucleus</location>
        <location evidence="1 8">Nucleolus</location>
    </subcellularLocation>
</comment>
<organism evidence="10 11">
    <name type="scientific">Calicophoron daubneyi</name>
    <name type="common">Rumen fluke</name>
    <name type="synonym">Paramphistomum daubneyi</name>
    <dbReference type="NCBI Taxonomy" id="300641"/>
    <lineage>
        <taxon>Eukaryota</taxon>
        <taxon>Metazoa</taxon>
        <taxon>Spiralia</taxon>
        <taxon>Lophotrochozoa</taxon>
        <taxon>Platyhelminthes</taxon>
        <taxon>Trematoda</taxon>
        <taxon>Digenea</taxon>
        <taxon>Plagiorchiida</taxon>
        <taxon>Pronocephalata</taxon>
        <taxon>Paramphistomoidea</taxon>
        <taxon>Paramphistomidae</taxon>
        <taxon>Calicophoron</taxon>
    </lineage>
</organism>
<comment type="similarity">
    <text evidence="7 8">Belongs to the GAR1 family.</text>
</comment>
<dbReference type="InterPro" id="IPR007504">
    <property type="entry name" value="H/ACA_rnp_Gar1/Naf1"/>
</dbReference>
<dbReference type="Gene3D" id="2.40.10.230">
    <property type="entry name" value="Probable tRNA pseudouridine synthase domain"/>
    <property type="match status" value="1"/>
</dbReference>
<dbReference type="InterPro" id="IPR038664">
    <property type="entry name" value="Gar1/Naf1_Cbf5-bd_sf"/>
</dbReference>
<dbReference type="FunFam" id="2.40.10.230:FF:000001">
    <property type="entry name" value="H/ACA ribonucleoprotein complex subunit"/>
    <property type="match status" value="1"/>
</dbReference>
<accession>A0AAV2TAQ3</accession>
<comment type="subunit">
    <text evidence="8">Component of the small nucleolar ribonucleoprotein particles containing H/ACA-type snoRNAs (H/ACA snoRNPs).</text>
</comment>
<keyword evidence="6 8" id="KW-0687">Ribonucleoprotein</keyword>
<evidence type="ECO:0000256" key="4">
    <source>
        <dbReference type="ARBA" id="ARBA00022884"/>
    </source>
</evidence>
<feature type="compositionally biased region" description="Basic and acidic residues" evidence="9">
    <location>
        <begin position="175"/>
        <end position="202"/>
    </location>
</feature>
<dbReference type="GO" id="GO:0034513">
    <property type="term" value="F:box H/ACA snoRNA binding"/>
    <property type="evidence" value="ECO:0007669"/>
    <property type="project" value="TreeGrafter"/>
</dbReference>